<evidence type="ECO:0000256" key="7">
    <source>
        <dbReference type="SAM" id="Phobius"/>
    </source>
</evidence>
<keyword evidence="4 7" id="KW-1133">Transmembrane helix</keyword>
<evidence type="ECO:0000256" key="3">
    <source>
        <dbReference type="ARBA" id="ARBA00022792"/>
    </source>
</evidence>
<keyword evidence="6 7" id="KW-0472">Membrane</keyword>
<evidence type="ECO:0000256" key="2">
    <source>
        <dbReference type="ARBA" id="ARBA00022692"/>
    </source>
</evidence>
<evidence type="ECO:0000256" key="6">
    <source>
        <dbReference type="ARBA" id="ARBA00023136"/>
    </source>
</evidence>
<dbReference type="PANTHER" id="PTHR28264">
    <property type="entry name" value="CYTOCHROME C OXIDASE SUBUNIT 7A"/>
    <property type="match status" value="1"/>
</dbReference>
<organism evidence="8 9">
    <name type="scientific">Aspergillus neoniger (strain CBS 115656)</name>
    <dbReference type="NCBI Taxonomy" id="1448310"/>
    <lineage>
        <taxon>Eukaryota</taxon>
        <taxon>Fungi</taxon>
        <taxon>Dikarya</taxon>
        <taxon>Ascomycota</taxon>
        <taxon>Pezizomycotina</taxon>
        <taxon>Eurotiomycetes</taxon>
        <taxon>Eurotiomycetidae</taxon>
        <taxon>Eurotiales</taxon>
        <taxon>Aspergillaceae</taxon>
        <taxon>Aspergillus</taxon>
        <taxon>Aspergillus subgen. Circumdati</taxon>
    </lineage>
</organism>
<keyword evidence="5" id="KW-0496">Mitochondrion</keyword>
<reference evidence="8" key="1">
    <citation type="submission" date="2016-12" db="EMBL/GenBank/DDBJ databases">
        <title>The genomes of Aspergillus section Nigri reveals drivers in fungal speciation.</title>
        <authorList>
            <consortium name="DOE Joint Genome Institute"/>
            <person name="Vesth T.C."/>
            <person name="Nybo J."/>
            <person name="Theobald S."/>
            <person name="Brandl J."/>
            <person name="Frisvad J.C."/>
            <person name="Nielsen K.F."/>
            <person name="Lyhne E.K."/>
            <person name="Kogle M.E."/>
            <person name="Kuo A."/>
            <person name="Riley R."/>
            <person name="Clum A."/>
            <person name="Nolan M."/>
            <person name="Lipzen A."/>
            <person name="Salamov A."/>
            <person name="Henrissat B."/>
            <person name="Wiebenga A."/>
            <person name="De Vries R.P."/>
            <person name="Grigoriev I.V."/>
            <person name="Mortensen U.H."/>
            <person name="Andersen M.R."/>
            <person name="Baker S.E."/>
        </authorList>
    </citation>
    <scope>NUCLEOTIDE SEQUENCE [LARGE SCALE GENOMIC DNA]</scope>
    <source>
        <strain evidence="8">CBS 115656</strain>
    </source>
</reference>
<keyword evidence="9" id="KW-1185">Reference proteome</keyword>
<dbReference type="GO" id="GO:0006123">
    <property type="term" value="P:mitochondrial electron transport, cytochrome c to oxygen"/>
    <property type="evidence" value="ECO:0007669"/>
    <property type="project" value="TreeGrafter"/>
</dbReference>
<evidence type="ECO:0000256" key="5">
    <source>
        <dbReference type="ARBA" id="ARBA00023128"/>
    </source>
</evidence>
<dbReference type="EMBL" id="KZ821451">
    <property type="protein sequence ID" value="PYH37099.1"/>
    <property type="molecule type" value="Genomic_DNA"/>
</dbReference>
<dbReference type="GO" id="GO:0005743">
    <property type="term" value="C:mitochondrial inner membrane"/>
    <property type="evidence" value="ECO:0007669"/>
    <property type="project" value="UniProtKB-SubCell"/>
</dbReference>
<sequence>MLRRTLVLDLSTAFGFGTTFGYLWWYGFHLPRVRARDDYYTRLEAERAAAQQ</sequence>
<comment type="subcellular location">
    <subcellularLocation>
        <location evidence="1">Mitochondrion inner membrane</location>
    </subcellularLocation>
</comment>
<proteinExistence type="predicted"/>
<name>A0A318YRM3_ASPNB</name>
<dbReference type="OrthoDB" id="2317211at2759"/>
<dbReference type="CDD" id="cd22888">
    <property type="entry name" value="CcO_VIIa_fungal"/>
    <property type="match status" value="1"/>
</dbReference>
<evidence type="ECO:0000256" key="4">
    <source>
        <dbReference type="ARBA" id="ARBA00022989"/>
    </source>
</evidence>
<dbReference type="RefSeq" id="XP_025482577.1">
    <property type="nucleotide sequence ID" value="XM_025622719.1"/>
</dbReference>
<dbReference type="GO" id="GO:0004129">
    <property type="term" value="F:cytochrome-c oxidase activity"/>
    <property type="evidence" value="ECO:0007669"/>
    <property type="project" value="TreeGrafter"/>
</dbReference>
<dbReference type="AlphaFoldDB" id="A0A318YRM3"/>
<accession>A0A318YRM3</accession>
<dbReference type="Proteomes" id="UP000247647">
    <property type="component" value="Unassembled WGS sequence"/>
</dbReference>
<evidence type="ECO:0000313" key="9">
    <source>
        <dbReference type="Proteomes" id="UP000247647"/>
    </source>
</evidence>
<protein>
    <submittedName>
        <fullName evidence="8">Cytochrome c oxidase family protein</fullName>
    </submittedName>
</protein>
<evidence type="ECO:0000256" key="1">
    <source>
        <dbReference type="ARBA" id="ARBA00004273"/>
    </source>
</evidence>
<feature type="transmembrane region" description="Helical" evidence="7">
    <location>
        <begin position="6"/>
        <end position="26"/>
    </location>
</feature>
<evidence type="ECO:0000313" key="8">
    <source>
        <dbReference type="EMBL" id="PYH37099.1"/>
    </source>
</evidence>
<gene>
    <name evidence="8" type="ORF">BO87DRAFT_374138</name>
</gene>
<dbReference type="GeneID" id="37125175"/>
<keyword evidence="2 7" id="KW-0812">Transmembrane</keyword>
<dbReference type="PANTHER" id="PTHR28264:SF1">
    <property type="entry name" value="CYTOCHROME C OXIDASE SUBUNIT 6C"/>
    <property type="match status" value="1"/>
</dbReference>
<keyword evidence="3" id="KW-0999">Mitochondrion inner membrane</keyword>